<reference evidence="2" key="2">
    <citation type="submission" date="2017-11" db="EMBL/GenBank/DDBJ databases">
        <title>Coralsnake Venomics: Analyses of Venom Gland Transcriptomes and Proteomes of Six Brazilian Taxa.</title>
        <authorList>
            <person name="Aird S.D."/>
            <person name="Jorge da Silva N."/>
            <person name="Qiu L."/>
            <person name="Villar-Briones A."/>
            <person name="Aparecida-Saddi V."/>
            <person name="Campos-Telles M.P."/>
            <person name="Grau M."/>
            <person name="Mikheyev A.S."/>
        </authorList>
    </citation>
    <scope>NUCLEOTIDE SEQUENCE</scope>
    <source>
        <tissue evidence="2">Venom_gland</tissue>
    </source>
</reference>
<evidence type="ECO:0008006" key="3">
    <source>
        <dbReference type="Google" id="ProtNLM"/>
    </source>
</evidence>
<dbReference type="EMBL" id="IACN01079067">
    <property type="protein sequence ID" value="LAB59513.1"/>
    <property type="molecule type" value="Transcribed_RNA"/>
</dbReference>
<dbReference type="AlphaFoldDB" id="A0A2D4PQM4"/>
<name>A0A2D4PQM4_MICSU</name>
<accession>A0A2D4PQM4</accession>
<evidence type="ECO:0000256" key="1">
    <source>
        <dbReference type="SAM" id="MobiDB-lite"/>
    </source>
</evidence>
<feature type="compositionally biased region" description="Polar residues" evidence="1">
    <location>
        <begin position="293"/>
        <end position="310"/>
    </location>
</feature>
<reference evidence="2" key="1">
    <citation type="submission" date="2017-07" db="EMBL/GenBank/DDBJ databases">
        <authorList>
            <person name="Mikheyev A."/>
            <person name="Grau M."/>
        </authorList>
    </citation>
    <scope>NUCLEOTIDE SEQUENCE</scope>
    <source>
        <tissue evidence="2">Venom_gland</tissue>
    </source>
</reference>
<organism evidence="2">
    <name type="scientific">Micrurus surinamensis</name>
    <name type="common">Surinam coral snake</name>
    <dbReference type="NCBI Taxonomy" id="129470"/>
    <lineage>
        <taxon>Eukaryota</taxon>
        <taxon>Metazoa</taxon>
        <taxon>Chordata</taxon>
        <taxon>Craniata</taxon>
        <taxon>Vertebrata</taxon>
        <taxon>Euteleostomi</taxon>
        <taxon>Lepidosauria</taxon>
        <taxon>Squamata</taxon>
        <taxon>Bifurcata</taxon>
        <taxon>Unidentata</taxon>
        <taxon>Episquamata</taxon>
        <taxon>Toxicofera</taxon>
        <taxon>Serpentes</taxon>
        <taxon>Colubroidea</taxon>
        <taxon>Elapidae</taxon>
        <taxon>Elapinae</taxon>
        <taxon>Micrurus</taxon>
    </lineage>
</organism>
<proteinExistence type="predicted"/>
<evidence type="ECO:0000313" key="2">
    <source>
        <dbReference type="EMBL" id="LAB59513.1"/>
    </source>
</evidence>
<sequence>MLNKLEAEHKTKLEQIHVMQEQQKSLDITNQMKPLEESKISNTGNQVDKTFSNLGMLTSGPDCKENGMMTNQKKGSLTLEEKQKLAKEQEQAQKLKKQQPLKPQPHAIIAPVKQTKDLTDTLRDNIASLTTQPISKPKVPSTSFSSVGIGMGFSSSVENTKRNGLNANMGFQPSGFGMGIGTTSQNFFGNTGVTGMANMNMLPTANMPSYSSLNTTSPAVQQSRPPDMSSLDSLFGPQKSKVSMNQLSQQKTNQWLNQFTPPQGTNSCPLGTQMNVMGQTGFGLQGNPFFNPQNFTQPTNSMVNSSSASKDLNDLFG</sequence>
<protein>
    <recommendedName>
        <fullName evidence="3">SCY1-like protein 2</fullName>
    </recommendedName>
</protein>
<feature type="region of interest" description="Disordered" evidence="1">
    <location>
        <begin position="293"/>
        <end position="317"/>
    </location>
</feature>